<dbReference type="OrthoDB" id="10396941at2759"/>
<dbReference type="VEuPathDB" id="FungiDB:RhiirFUN_003441"/>
<reference evidence="1 2" key="2">
    <citation type="submission" date="2017-09" db="EMBL/GenBank/DDBJ databases">
        <title>Extensive intraspecific genome diversity in a model arbuscular mycorrhizal fungus.</title>
        <authorList>
            <person name="Chen E.C."/>
            <person name="Morin E."/>
            <person name="Beaudet D."/>
            <person name="Noel J."/>
            <person name="Ndikumana S."/>
            <person name="Charron P."/>
            <person name="St-Onge C."/>
            <person name="Giorgi J."/>
            <person name="Grigoriev I.V."/>
            <person name="Roux C."/>
            <person name="Martin F.M."/>
            <person name="Corradi N."/>
        </authorList>
    </citation>
    <scope>NUCLEOTIDE SEQUENCE [LARGE SCALE GENOMIC DNA]</scope>
    <source>
        <strain evidence="1 2">A5</strain>
    </source>
</reference>
<comment type="caution">
    <text evidence="1">The sequence shown here is derived from an EMBL/GenBank/DDBJ whole genome shotgun (WGS) entry which is preliminary data.</text>
</comment>
<dbReference type="EMBL" id="LLXJ01000663">
    <property type="protein sequence ID" value="PKC07227.1"/>
    <property type="molecule type" value="Genomic_DNA"/>
</dbReference>
<accession>A0A2I1FBU1</accession>
<name>A0A2I1FBU1_9GLOM</name>
<dbReference type="Proteomes" id="UP000232722">
    <property type="component" value="Unassembled WGS sequence"/>
</dbReference>
<gene>
    <name evidence="1" type="ORF">RhiirA5_359424</name>
</gene>
<protein>
    <submittedName>
        <fullName evidence="1">Uncharacterized protein</fullName>
    </submittedName>
</protein>
<evidence type="ECO:0000313" key="2">
    <source>
        <dbReference type="Proteomes" id="UP000232722"/>
    </source>
</evidence>
<sequence>MIDFKSRRERNPCDNSRYSWCGNIQNIGGLETYKCKNCRDRDVNGAPRDIPSGFVIRHLHA</sequence>
<reference evidence="1 2" key="1">
    <citation type="submission" date="2016-04" db="EMBL/GenBank/DDBJ databases">
        <title>Genome analyses suggest a sexual origin of heterokaryosis in a supposedly ancient asexual fungus.</title>
        <authorList>
            <person name="Ropars J."/>
            <person name="Sedzielewska K."/>
            <person name="Noel J."/>
            <person name="Charron P."/>
            <person name="Farinelli L."/>
            <person name="Marton T."/>
            <person name="Kruger M."/>
            <person name="Pelin A."/>
            <person name="Brachmann A."/>
            <person name="Corradi N."/>
        </authorList>
    </citation>
    <scope>NUCLEOTIDE SEQUENCE [LARGE SCALE GENOMIC DNA]</scope>
    <source>
        <strain evidence="1 2">A5</strain>
    </source>
</reference>
<organism evidence="1 2">
    <name type="scientific">Rhizophagus irregularis</name>
    <dbReference type="NCBI Taxonomy" id="588596"/>
    <lineage>
        <taxon>Eukaryota</taxon>
        <taxon>Fungi</taxon>
        <taxon>Fungi incertae sedis</taxon>
        <taxon>Mucoromycota</taxon>
        <taxon>Glomeromycotina</taxon>
        <taxon>Glomeromycetes</taxon>
        <taxon>Glomerales</taxon>
        <taxon>Glomeraceae</taxon>
        <taxon>Rhizophagus</taxon>
    </lineage>
</organism>
<evidence type="ECO:0000313" key="1">
    <source>
        <dbReference type="EMBL" id="PKC07227.1"/>
    </source>
</evidence>
<dbReference type="AlphaFoldDB" id="A0A2I1FBU1"/>
<proteinExistence type="predicted"/>